<organism evidence="2 3">
    <name type="scientific">Nitrosomonas nitrosa</name>
    <dbReference type="NCBI Taxonomy" id="52442"/>
    <lineage>
        <taxon>Bacteria</taxon>
        <taxon>Pseudomonadati</taxon>
        <taxon>Pseudomonadota</taxon>
        <taxon>Betaproteobacteria</taxon>
        <taxon>Nitrosomonadales</taxon>
        <taxon>Nitrosomonadaceae</taxon>
        <taxon>Nitrosomonas</taxon>
    </lineage>
</organism>
<reference evidence="2 3" key="1">
    <citation type="submission" date="2016-10" db="EMBL/GenBank/DDBJ databases">
        <authorList>
            <person name="de Groot N.N."/>
        </authorList>
    </citation>
    <scope>NUCLEOTIDE SEQUENCE [LARGE SCALE GENOMIC DNA]</scope>
    <source>
        <strain evidence="2 3">Nm146</strain>
    </source>
</reference>
<dbReference type="EMBL" id="FOUF01000004">
    <property type="protein sequence ID" value="SFM01855.1"/>
    <property type="molecule type" value="Genomic_DNA"/>
</dbReference>
<dbReference type="AlphaFoldDB" id="A0A1I4MFP7"/>
<proteinExistence type="predicted"/>
<dbReference type="OrthoDB" id="257391at2"/>
<evidence type="ECO:0000313" key="2">
    <source>
        <dbReference type="EMBL" id="SFM01855.1"/>
    </source>
</evidence>
<sequence>MFQNRNTLLVLPMMTALIIAAWDDTQAHTRFEINTTKEGVRVDNNIMIGHLCTNEPVIGQVTVFPDVTTALVDTSPDSNAALPAETFTRSDQPATAFIQGLTIAGIMNRDTFSMSALIRDGTGNPIGVWSAGGSIPDHNWVAKMPVRINPINIVADSCAKKVIIAPAIANVCQVTSLNEIDGKNPDRTDVDFWTAPDSGHPKFDAPGWNFPAPFTVNRDLETNPLPSSCGEGIAVRIYPSAAQLDRDFPVVVDGQQVWPAP</sequence>
<protein>
    <submittedName>
        <fullName evidence="2">Uncharacterized protein</fullName>
    </submittedName>
</protein>
<feature type="signal peptide" evidence="1">
    <location>
        <begin position="1"/>
        <end position="21"/>
    </location>
</feature>
<feature type="chain" id="PRO_5011527190" evidence="1">
    <location>
        <begin position="22"/>
        <end position="261"/>
    </location>
</feature>
<evidence type="ECO:0000313" key="3">
    <source>
        <dbReference type="Proteomes" id="UP000199561"/>
    </source>
</evidence>
<evidence type="ECO:0000256" key="1">
    <source>
        <dbReference type="SAM" id="SignalP"/>
    </source>
</evidence>
<keyword evidence="3" id="KW-1185">Reference proteome</keyword>
<dbReference type="Proteomes" id="UP000199561">
    <property type="component" value="Unassembled WGS sequence"/>
</dbReference>
<name>A0A1I4MFP7_9PROT</name>
<keyword evidence="1" id="KW-0732">Signal</keyword>
<dbReference type="STRING" id="52442.SAMN05421880_10456"/>
<gene>
    <name evidence="2" type="ORF">SAMN05421880_10456</name>
</gene>
<accession>A0A1I4MFP7</accession>